<keyword evidence="1" id="KW-0812">Transmembrane</keyword>
<sequence length="145" mass="16760">MIISKPKVTTLFSISIFLVLAFGALIYGLLNITESDSKTGWYILIYTSGPIGVVVLLKVLTGLKYMRIGKEKFDLKMPFRFSRLRFDAKDIEKWSHSSIKTYGGQYEEVTWRLKSGKEFGLSKQENTDFDKVLRYMKKKLKKLEA</sequence>
<dbReference type="STRING" id="156994.SAMN04488028_10724"/>
<gene>
    <name evidence="2" type="ORF">SAMN04488028_10724</name>
</gene>
<reference evidence="3" key="1">
    <citation type="submission" date="2016-11" db="EMBL/GenBank/DDBJ databases">
        <authorList>
            <person name="Varghese N."/>
            <person name="Submissions S."/>
        </authorList>
    </citation>
    <scope>NUCLEOTIDE SEQUENCE [LARGE SCALE GENOMIC DNA]</scope>
    <source>
        <strain evidence="3">DSM 26134</strain>
    </source>
</reference>
<dbReference type="RefSeq" id="WP_073124124.1">
    <property type="nucleotide sequence ID" value="NZ_FRAA01000007.1"/>
</dbReference>
<organism evidence="2 3">
    <name type="scientific">Reichenbachiella agariperforans</name>
    <dbReference type="NCBI Taxonomy" id="156994"/>
    <lineage>
        <taxon>Bacteria</taxon>
        <taxon>Pseudomonadati</taxon>
        <taxon>Bacteroidota</taxon>
        <taxon>Cytophagia</taxon>
        <taxon>Cytophagales</taxon>
        <taxon>Reichenbachiellaceae</taxon>
        <taxon>Reichenbachiella</taxon>
    </lineage>
</organism>
<proteinExistence type="predicted"/>
<keyword evidence="1" id="KW-1133">Transmembrane helix</keyword>
<evidence type="ECO:0000256" key="1">
    <source>
        <dbReference type="SAM" id="Phobius"/>
    </source>
</evidence>
<dbReference type="Proteomes" id="UP000184474">
    <property type="component" value="Unassembled WGS sequence"/>
</dbReference>
<evidence type="ECO:0000313" key="2">
    <source>
        <dbReference type="EMBL" id="SHK65867.1"/>
    </source>
</evidence>
<dbReference type="AlphaFoldDB" id="A0A1M6U9K6"/>
<name>A0A1M6U9K6_REIAG</name>
<accession>A0A1M6U9K6</accession>
<dbReference type="EMBL" id="FRAA01000007">
    <property type="protein sequence ID" value="SHK65867.1"/>
    <property type="molecule type" value="Genomic_DNA"/>
</dbReference>
<feature type="transmembrane region" description="Helical" evidence="1">
    <location>
        <begin position="42"/>
        <end position="63"/>
    </location>
</feature>
<feature type="transmembrane region" description="Helical" evidence="1">
    <location>
        <begin position="12"/>
        <end position="30"/>
    </location>
</feature>
<keyword evidence="3" id="KW-1185">Reference proteome</keyword>
<protein>
    <submittedName>
        <fullName evidence="2">Uncharacterized protein</fullName>
    </submittedName>
</protein>
<evidence type="ECO:0000313" key="3">
    <source>
        <dbReference type="Proteomes" id="UP000184474"/>
    </source>
</evidence>
<keyword evidence="1" id="KW-0472">Membrane</keyword>